<organism evidence="1 2">
    <name type="scientific">Aerosakkonema funiforme FACHB-1375</name>
    <dbReference type="NCBI Taxonomy" id="2949571"/>
    <lineage>
        <taxon>Bacteria</taxon>
        <taxon>Bacillati</taxon>
        <taxon>Cyanobacteriota</taxon>
        <taxon>Cyanophyceae</taxon>
        <taxon>Oscillatoriophycideae</taxon>
        <taxon>Aerosakkonematales</taxon>
        <taxon>Aerosakkonemataceae</taxon>
        <taxon>Aerosakkonema</taxon>
    </lineage>
</organism>
<name>A0A926VKF9_9CYAN</name>
<keyword evidence="2" id="KW-1185">Reference proteome</keyword>
<protein>
    <submittedName>
        <fullName evidence="1">Uncharacterized protein</fullName>
    </submittedName>
</protein>
<dbReference type="RefSeq" id="WP_190472179.1">
    <property type="nucleotide sequence ID" value="NZ_JACJPW010000098.1"/>
</dbReference>
<reference evidence="1" key="1">
    <citation type="journal article" date="2015" name="ISME J.">
        <title>Draft Genome Sequence of Streptomyces incarnatus NRRL8089, which Produces the Nucleoside Antibiotic Sinefungin.</title>
        <authorList>
            <person name="Oshima K."/>
            <person name="Hattori M."/>
            <person name="Shimizu H."/>
            <person name="Fukuda K."/>
            <person name="Nemoto M."/>
            <person name="Inagaki K."/>
            <person name="Tamura T."/>
        </authorList>
    </citation>
    <scope>NUCLEOTIDE SEQUENCE</scope>
    <source>
        <strain evidence="1">FACHB-1375</strain>
    </source>
</reference>
<reference evidence="1" key="2">
    <citation type="submission" date="2020-08" db="EMBL/GenBank/DDBJ databases">
        <authorList>
            <person name="Chen M."/>
            <person name="Teng W."/>
            <person name="Zhao L."/>
            <person name="Hu C."/>
            <person name="Zhou Y."/>
            <person name="Han B."/>
            <person name="Song L."/>
            <person name="Shu W."/>
        </authorList>
    </citation>
    <scope>NUCLEOTIDE SEQUENCE</scope>
    <source>
        <strain evidence="1">FACHB-1375</strain>
    </source>
</reference>
<sequence>MQNDINFPMIAIVNDLDALITEIDQNPQLSSWVVRLVLKSIKDKARNMVIETAPTPVSTNQVPHLEALSNSSAMGTRVMVLK</sequence>
<dbReference type="Proteomes" id="UP000641646">
    <property type="component" value="Unassembled WGS sequence"/>
</dbReference>
<dbReference type="AlphaFoldDB" id="A0A926VKF9"/>
<evidence type="ECO:0000313" key="2">
    <source>
        <dbReference type="Proteomes" id="UP000641646"/>
    </source>
</evidence>
<gene>
    <name evidence="1" type="ORF">H6G03_28110</name>
</gene>
<dbReference type="EMBL" id="JACJPW010000098">
    <property type="protein sequence ID" value="MBD2184893.1"/>
    <property type="molecule type" value="Genomic_DNA"/>
</dbReference>
<comment type="caution">
    <text evidence="1">The sequence shown here is derived from an EMBL/GenBank/DDBJ whole genome shotgun (WGS) entry which is preliminary data.</text>
</comment>
<evidence type="ECO:0000313" key="1">
    <source>
        <dbReference type="EMBL" id="MBD2184893.1"/>
    </source>
</evidence>
<accession>A0A926VKF9</accession>
<proteinExistence type="predicted"/>